<dbReference type="Pfam" id="PF08478">
    <property type="entry name" value="POTRA_1"/>
    <property type="match status" value="1"/>
</dbReference>
<sequence length="229" mass="26735">MLFWLRVILPLVVLLLLVGYWLNWTLARPVGQVAIYGEVRHSDLAQLQQRALPWLEEPFWKVDLQGLKQALEQDPWLKKVQISRHWPDRIQLDLVEREAWARWNETALIDVDGQGFHPPTPVQPLPARHIHAGVESMPEAVQLWHKLEPLLEARDLELTGLRYEARGSWQLELDGAVRVLVGRDNMEARINRFLWAWTAWLAAESEKIERIDLRYPNGMSVAWLESGRK</sequence>
<dbReference type="Pfam" id="PF03799">
    <property type="entry name" value="FtsQ_DivIB_C"/>
    <property type="match status" value="1"/>
</dbReference>
<evidence type="ECO:0000256" key="3">
    <source>
        <dbReference type="ARBA" id="ARBA00022519"/>
    </source>
</evidence>
<dbReference type="PANTHER" id="PTHR35851">
    <property type="entry name" value="CELL DIVISION PROTEIN FTSQ"/>
    <property type="match status" value="1"/>
</dbReference>
<dbReference type="InterPro" id="IPR005548">
    <property type="entry name" value="Cell_div_FtsQ/DivIB_C"/>
</dbReference>
<organism evidence="11 12">
    <name type="scientific">Marinospirillum alkaliphilum DSM 21637</name>
    <dbReference type="NCBI Taxonomy" id="1122209"/>
    <lineage>
        <taxon>Bacteria</taxon>
        <taxon>Pseudomonadati</taxon>
        <taxon>Pseudomonadota</taxon>
        <taxon>Gammaproteobacteria</taxon>
        <taxon>Oceanospirillales</taxon>
        <taxon>Oceanospirillaceae</taxon>
        <taxon>Marinospirillum</taxon>
    </lineage>
</organism>
<dbReference type="RefSeq" id="WP_072324522.1">
    <property type="nucleotide sequence ID" value="NZ_FPJW01000001.1"/>
</dbReference>
<comment type="subcellular location">
    <subcellularLocation>
        <location evidence="9">Cell inner membrane</location>
        <topology evidence="9">Single-pass type II membrane protein</topology>
    </subcellularLocation>
    <subcellularLocation>
        <location evidence="1">Membrane</location>
    </subcellularLocation>
    <text evidence="9">Localizes to the division septum.</text>
</comment>
<reference evidence="11 12" key="1">
    <citation type="submission" date="2016-11" db="EMBL/GenBank/DDBJ databases">
        <authorList>
            <person name="Jaros S."/>
            <person name="Januszkiewicz K."/>
            <person name="Wedrychowicz H."/>
        </authorList>
    </citation>
    <scope>NUCLEOTIDE SEQUENCE [LARGE SCALE GENOMIC DNA]</scope>
    <source>
        <strain evidence="11 12">DSM 21637</strain>
    </source>
</reference>
<comment type="subunit">
    <text evidence="9">Part of a complex composed of FtsB, FtsL and FtsQ.</text>
</comment>
<keyword evidence="3 9" id="KW-0997">Cell inner membrane</keyword>
<keyword evidence="12" id="KW-1185">Reference proteome</keyword>
<keyword evidence="7 9" id="KW-0472">Membrane</keyword>
<comment type="function">
    <text evidence="9">Essential cell division protein. May link together the upstream cell division proteins, which are predominantly cytoplasmic, with the downstream cell division proteins, which are predominantly periplasmic. May control correct divisome assembly.</text>
</comment>
<evidence type="ECO:0000256" key="7">
    <source>
        <dbReference type="ARBA" id="ARBA00023136"/>
    </source>
</evidence>
<keyword evidence="4 9" id="KW-0132">Cell division</keyword>
<evidence type="ECO:0000256" key="9">
    <source>
        <dbReference type="HAMAP-Rule" id="MF_00911"/>
    </source>
</evidence>
<dbReference type="PANTHER" id="PTHR35851:SF1">
    <property type="entry name" value="CELL DIVISION PROTEIN FTSQ"/>
    <property type="match status" value="1"/>
</dbReference>
<dbReference type="InterPro" id="IPR026579">
    <property type="entry name" value="FtsQ"/>
</dbReference>
<evidence type="ECO:0000256" key="5">
    <source>
        <dbReference type="ARBA" id="ARBA00022692"/>
    </source>
</evidence>
<dbReference type="Gene3D" id="3.10.20.310">
    <property type="entry name" value="membrane protein fhac"/>
    <property type="match status" value="1"/>
</dbReference>
<keyword evidence="6 9" id="KW-1133">Transmembrane helix</keyword>
<dbReference type="InterPro" id="IPR045335">
    <property type="entry name" value="FtsQ_C_sf"/>
</dbReference>
<dbReference type="PROSITE" id="PS51779">
    <property type="entry name" value="POTRA"/>
    <property type="match status" value="1"/>
</dbReference>
<dbReference type="AlphaFoldDB" id="A0A1K1TRT2"/>
<keyword evidence="5 9" id="KW-0812">Transmembrane</keyword>
<dbReference type="HAMAP" id="MF_00911">
    <property type="entry name" value="FtsQ_subfam"/>
    <property type="match status" value="1"/>
</dbReference>
<keyword evidence="2 9" id="KW-1003">Cell membrane</keyword>
<accession>A0A1K1TRT2</accession>
<dbReference type="GO" id="GO:0005886">
    <property type="term" value="C:plasma membrane"/>
    <property type="evidence" value="ECO:0007669"/>
    <property type="project" value="UniProtKB-SubCell"/>
</dbReference>
<feature type="domain" description="POTRA" evidence="10">
    <location>
        <begin position="28"/>
        <end position="97"/>
    </location>
</feature>
<dbReference type="GO" id="GO:0043093">
    <property type="term" value="P:FtsZ-dependent cytokinesis"/>
    <property type="evidence" value="ECO:0007669"/>
    <property type="project" value="UniProtKB-UniRule"/>
</dbReference>
<evidence type="ECO:0000256" key="2">
    <source>
        <dbReference type="ARBA" id="ARBA00022475"/>
    </source>
</evidence>
<proteinExistence type="inferred from homology"/>
<evidence type="ECO:0000259" key="10">
    <source>
        <dbReference type="PROSITE" id="PS51779"/>
    </source>
</evidence>
<evidence type="ECO:0000256" key="6">
    <source>
        <dbReference type="ARBA" id="ARBA00022989"/>
    </source>
</evidence>
<dbReference type="STRING" id="1122209.SAMN02745752_00285"/>
<evidence type="ECO:0000256" key="4">
    <source>
        <dbReference type="ARBA" id="ARBA00022618"/>
    </source>
</evidence>
<evidence type="ECO:0000313" key="12">
    <source>
        <dbReference type="Proteomes" id="UP000182350"/>
    </source>
</evidence>
<dbReference type="GO" id="GO:0090529">
    <property type="term" value="P:cell septum assembly"/>
    <property type="evidence" value="ECO:0007669"/>
    <property type="project" value="InterPro"/>
</dbReference>
<gene>
    <name evidence="9" type="primary">ftsQ</name>
    <name evidence="11" type="ORF">SAMN02745752_00285</name>
</gene>
<evidence type="ECO:0000256" key="1">
    <source>
        <dbReference type="ARBA" id="ARBA00004370"/>
    </source>
</evidence>
<dbReference type="InterPro" id="IPR013685">
    <property type="entry name" value="POTRA_FtsQ_type"/>
</dbReference>
<name>A0A1K1TRT2_9GAMM</name>
<dbReference type="Proteomes" id="UP000182350">
    <property type="component" value="Unassembled WGS sequence"/>
</dbReference>
<keyword evidence="8 9" id="KW-0131">Cell cycle</keyword>
<evidence type="ECO:0000313" key="11">
    <source>
        <dbReference type="EMBL" id="SFX03264.1"/>
    </source>
</evidence>
<protein>
    <recommendedName>
        <fullName evidence="9">Cell division protein FtsQ</fullName>
    </recommendedName>
</protein>
<dbReference type="GO" id="GO:0032153">
    <property type="term" value="C:cell division site"/>
    <property type="evidence" value="ECO:0007669"/>
    <property type="project" value="UniProtKB-UniRule"/>
</dbReference>
<dbReference type="InterPro" id="IPR034746">
    <property type="entry name" value="POTRA"/>
</dbReference>
<evidence type="ECO:0000256" key="8">
    <source>
        <dbReference type="ARBA" id="ARBA00023306"/>
    </source>
</evidence>
<comment type="similarity">
    <text evidence="9">Belongs to the FtsQ/DivIB family. FtsQ subfamily.</text>
</comment>
<dbReference type="EMBL" id="FPJW01000001">
    <property type="protein sequence ID" value="SFX03264.1"/>
    <property type="molecule type" value="Genomic_DNA"/>
</dbReference>
<dbReference type="Gene3D" id="3.40.50.11690">
    <property type="entry name" value="Cell division protein FtsQ/DivIB"/>
    <property type="match status" value="1"/>
</dbReference>